<comment type="caution">
    <text evidence="1">The sequence shown here is derived from an EMBL/GenBank/DDBJ whole genome shotgun (WGS) entry which is preliminary data.</text>
</comment>
<gene>
    <name evidence="1" type="ORF">IW261DRAFT_1490041</name>
</gene>
<dbReference type="EMBL" id="JAUEPR010000019">
    <property type="protein sequence ID" value="KAK0476776.1"/>
    <property type="molecule type" value="Genomic_DNA"/>
</dbReference>
<sequence>MVIAGDTPDGPLHAECKDGKYKTELLTKFHKQLDRTRHTYRMRDALEEMQNRVSTNPVDKIAGLALLMQTRWIPAYYESASLEEAWTALVDSMKEYRRAELFVLCPEPGNRGPKWRPSWEQAMTKPVLPYQIDYDLDQGIDWDETVDVDWCDGWCIEGFVQGLAVVSEGGNRYGEFIVRCHDGSIERFKITTAHTYPIPEDTYTLIYFNSWSLPNACVIGRSLPGGKFEKVSVLETSDTRSMLISKTRRYILV</sequence>
<keyword evidence="2" id="KW-1185">Reference proteome</keyword>
<proteinExistence type="predicted"/>
<evidence type="ECO:0000313" key="1">
    <source>
        <dbReference type="EMBL" id="KAK0476776.1"/>
    </source>
</evidence>
<accession>A0AA39P3B4</accession>
<protein>
    <submittedName>
        <fullName evidence="1">Uncharacterized protein</fullName>
    </submittedName>
</protein>
<dbReference type="Proteomes" id="UP001175227">
    <property type="component" value="Unassembled WGS sequence"/>
</dbReference>
<evidence type="ECO:0000313" key="2">
    <source>
        <dbReference type="Proteomes" id="UP001175227"/>
    </source>
</evidence>
<dbReference type="AlphaFoldDB" id="A0AA39P3B4"/>
<reference evidence="1" key="1">
    <citation type="submission" date="2023-06" db="EMBL/GenBank/DDBJ databases">
        <authorList>
            <consortium name="Lawrence Berkeley National Laboratory"/>
            <person name="Ahrendt S."/>
            <person name="Sahu N."/>
            <person name="Indic B."/>
            <person name="Wong-Bajracharya J."/>
            <person name="Merenyi Z."/>
            <person name="Ke H.-M."/>
            <person name="Monk M."/>
            <person name="Kocsube S."/>
            <person name="Drula E."/>
            <person name="Lipzen A."/>
            <person name="Balint B."/>
            <person name="Henrissat B."/>
            <person name="Andreopoulos B."/>
            <person name="Martin F.M."/>
            <person name="Harder C.B."/>
            <person name="Rigling D."/>
            <person name="Ford K.L."/>
            <person name="Foster G.D."/>
            <person name="Pangilinan J."/>
            <person name="Papanicolaou A."/>
            <person name="Barry K."/>
            <person name="LaButti K."/>
            <person name="Viragh M."/>
            <person name="Koriabine M."/>
            <person name="Yan M."/>
            <person name="Riley R."/>
            <person name="Champramary S."/>
            <person name="Plett K.L."/>
            <person name="Tsai I.J."/>
            <person name="Slot J."/>
            <person name="Sipos G."/>
            <person name="Plett J."/>
            <person name="Nagy L.G."/>
            <person name="Grigoriev I.V."/>
        </authorList>
    </citation>
    <scope>NUCLEOTIDE SEQUENCE</scope>
    <source>
        <strain evidence="1">ICMP 16352</strain>
    </source>
</reference>
<organism evidence="1 2">
    <name type="scientific">Armillaria novae-zelandiae</name>
    <dbReference type="NCBI Taxonomy" id="153914"/>
    <lineage>
        <taxon>Eukaryota</taxon>
        <taxon>Fungi</taxon>
        <taxon>Dikarya</taxon>
        <taxon>Basidiomycota</taxon>
        <taxon>Agaricomycotina</taxon>
        <taxon>Agaricomycetes</taxon>
        <taxon>Agaricomycetidae</taxon>
        <taxon>Agaricales</taxon>
        <taxon>Marasmiineae</taxon>
        <taxon>Physalacriaceae</taxon>
        <taxon>Armillaria</taxon>
    </lineage>
</organism>
<name>A0AA39P3B4_9AGAR</name>